<dbReference type="Proteomes" id="UP000566819">
    <property type="component" value="Unassembled WGS sequence"/>
</dbReference>
<dbReference type="EMBL" id="JAAMPI010000986">
    <property type="protein sequence ID" value="KAF4627334.1"/>
    <property type="molecule type" value="Genomic_DNA"/>
</dbReference>
<dbReference type="CDD" id="cd12193">
    <property type="entry name" value="bZIP_GCN4"/>
    <property type="match status" value="1"/>
</dbReference>
<dbReference type="PROSITE" id="PS00036">
    <property type="entry name" value="BZIP_BASIC"/>
    <property type="match status" value="1"/>
</dbReference>
<reference evidence="4 5" key="1">
    <citation type="submission" date="2020-03" db="EMBL/GenBank/DDBJ databases">
        <title>Draft Genome Sequence of Cudoniella acicularis.</title>
        <authorList>
            <person name="Buettner E."/>
            <person name="Kellner H."/>
        </authorList>
    </citation>
    <scope>NUCLEOTIDE SEQUENCE [LARGE SCALE GENOMIC DNA]</scope>
    <source>
        <strain evidence="4 5">DSM 108380</strain>
    </source>
</reference>
<sequence>MSVGFGFSAGDFIAALELVATVVDALRESGEASHKYRELVRQLYTLETALLQVKRLEFDESQHAEYIALQQAASQCQRTIDDFWKKIEKYQGSLGAGGATSRLKKGWMKIRWAICRKEDVSAFQADLVAHTESIHLLLVAIEMSRTNIIEKKNDKTKLSLASKVQQAYFKCMKKLSEIAETASITRQKSYIDNFKDIIVLNIQNIITKIPAQVERQQPVYLIDALGKFSPFHLEFIRSAEALTAVLQSNVNKAGQARKKIQKGEFVIQNSVTGRDINIFDDWQSCFYPGQRVEMSLVFQQRWQTGNSCPGCGYECAGSTDSDVKCPACDITFRRIIKIEDDKEVCKSCNQEKIPEAGVEEKPLLAAIAPLQLLDSTLDTNTSPSAIEERQNPSPSMAGNVSGSGKRKREYAGDNELGLELHQDNIRRVRVQTLSRGITKRCRAFFGYFEEEGRPEPAFCYGFRTSEDESCLIVEFEDTKNAALCETINEQAFKQGGLFQTELVEAESDQSIVEDDSLQITWLEQDEVQMYLRFQKATDRDLIWEFISSAVARWKMRAGPSIIPMPFMSLDPETSRPTLAEIVRNERLSFENPSSGNIGYWNEQPPQFGSSLGKSPNCDMGLPLPSMGPPSLHQHQQLFPPLAESRPIQRQHFEQLPRYSERPESENDTIAMKRARNTLAARKSRNRKLKKLEQLGEEIAKLEAERDHWKNLVVKLNENERGKISESL</sequence>
<name>A0A8H4RC14_9HELO</name>
<evidence type="ECO:0000313" key="4">
    <source>
        <dbReference type="EMBL" id="KAF4627334.1"/>
    </source>
</evidence>
<feature type="coiled-coil region" evidence="1">
    <location>
        <begin position="684"/>
        <end position="718"/>
    </location>
</feature>
<accession>A0A8H4RC14</accession>
<keyword evidence="5" id="KW-1185">Reference proteome</keyword>
<dbReference type="InterPro" id="IPR054464">
    <property type="entry name" value="ULD_fung"/>
</dbReference>
<evidence type="ECO:0000259" key="3">
    <source>
        <dbReference type="PROSITE" id="PS00036"/>
    </source>
</evidence>
<dbReference type="Gene3D" id="3.30.160.60">
    <property type="entry name" value="Classic Zinc Finger"/>
    <property type="match status" value="1"/>
</dbReference>
<feature type="compositionally biased region" description="Polar residues" evidence="2">
    <location>
        <begin position="391"/>
        <end position="402"/>
    </location>
</feature>
<dbReference type="InterPro" id="IPR046347">
    <property type="entry name" value="bZIP_sf"/>
</dbReference>
<dbReference type="PANTHER" id="PTHR38886:SF1">
    <property type="entry name" value="NACHT-NTPASE AND P-LOOP NTPASES N-TERMINAL DOMAIN-CONTAINING PROTEIN"/>
    <property type="match status" value="1"/>
</dbReference>
<dbReference type="GO" id="GO:0003700">
    <property type="term" value="F:DNA-binding transcription factor activity"/>
    <property type="evidence" value="ECO:0007669"/>
    <property type="project" value="InterPro"/>
</dbReference>
<dbReference type="PANTHER" id="PTHR38886">
    <property type="entry name" value="SESA DOMAIN-CONTAINING PROTEIN"/>
    <property type="match status" value="1"/>
</dbReference>
<feature type="domain" description="BZIP" evidence="3">
    <location>
        <begin position="672"/>
        <end position="686"/>
    </location>
</feature>
<evidence type="ECO:0000256" key="1">
    <source>
        <dbReference type="SAM" id="Coils"/>
    </source>
</evidence>
<gene>
    <name evidence="4" type="ORF">G7Y89_g10823</name>
</gene>
<dbReference type="OrthoDB" id="3045089at2759"/>
<feature type="region of interest" description="Disordered" evidence="2">
    <location>
        <begin position="378"/>
        <end position="408"/>
    </location>
</feature>
<comment type="caution">
    <text evidence="4">The sequence shown here is derived from an EMBL/GenBank/DDBJ whole genome shotgun (WGS) entry which is preliminary data.</text>
</comment>
<evidence type="ECO:0000256" key="2">
    <source>
        <dbReference type="SAM" id="MobiDB-lite"/>
    </source>
</evidence>
<evidence type="ECO:0000313" key="5">
    <source>
        <dbReference type="Proteomes" id="UP000566819"/>
    </source>
</evidence>
<dbReference type="Pfam" id="PF22893">
    <property type="entry name" value="ULD_2"/>
    <property type="match status" value="1"/>
</dbReference>
<protein>
    <recommendedName>
        <fullName evidence="3">BZIP domain-containing protein</fullName>
    </recommendedName>
</protein>
<keyword evidence="1" id="KW-0175">Coiled coil</keyword>
<organism evidence="4 5">
    <name type="scientific">Cudoniella acicularis</name>
    <dbReference type="NCBI Taxonomy" id="354080"/>
    <lineage>
        <taxon>Eukaryota</taxon>
        <taxon>Fungi</taxon>
        <taxon>Dikarya</taxon>
        <taxon>Ascomycota</taxon>
        <taxon>Pezizomycotina</taxon>
        <taxon>Leotiomycetes</taxon>
        <taxon>Helotiales</taxon>
        <taxon>Tricladiaceae</taxon>
        <taxon>Cudoniella</taxon>
    </lineage>
</organism>
<dbReference type="Pfam" id="PF07716">
    <property type="entry name" value="bZIP_2"/>
    <property type="match status" value="1"/>
</dbReference>
<dbReference type="SUPFAM" id="SSF57959">
    <property type="entry name" value="Leucine zipper domain"/>
    <property type="match status" value="1"/>
</dbReference>
<dbReference type="InterPro" id="IPR004827">
    <property type="entry name" value="bZIP"/>
</dbReference>
<dbReference type="AlphaFoldDB" id="A0A8H4RC14"/>
<proteinExistence type="predicted"/>